<comment type="caution">
    <text evidence="15">The sequence shown here is derived from an EMBL/GenBank/DDBJ whole genome shotgun (WGS) entry which is preliminary data.</text>
</comment>
<dbReference type="Proteomes" id="UP000704068">
    <property type="component" value="Unassembled WGS sequence"/>
</dbReference>
<keyword evidence="2 10" id="KW-0813">Transport</keyword>
<evidence type="ECO:0000256" key="2">
    <source>
        <dbReference type="ARBA" id="ARBA00022448"/>
    </source>
</evidence>
<dbReference type="InterPro" id="IPR037066">
    <property type="entry name" value="Plug_dom_sf"/>
</dbReference>
<dbReference type="InterPro" id="IPR012910">
    <property type="entry name" value="Plug_dom"/>
</dbReference>
<keyword evidence="4 10" id="KW-0812">Transmembrane</keyword>
<evidence type="ECO:0000256" key="1">
    <source>
        <dbReference type="ARBA" id="ARBA00004571"/>
    </source>
</evidence>
<comment type="subcellular location">
    <subcellularLocation>
        <location evidence="1 10">Cell outer membrane</location>
        <topology evidence="1 10">Multi-pass membrane protein</topology>
    </subcellularLocation>
</comment>
<dbReference type="PANTHER" id="PTHR30069:SF29">
    <property type="entry name" value="HEMOGLOBIN AND HEMOGLOBIN-HAPTOGLOBIN-BINDING PROTEIN 1-RELATED"/>
    <property type="match status" value="1"/>
</dbReference>
<reference evidence="15" key="1">
    <citation type="submission" date="2020-04" db="EMBL/GenBank/DDBJ databases">
        <title>Deep metagenomics examines the oral microbiome during advanced dental caries in children, revealing novel taxa and co-occurrences with host molecules.</title>
        <authorList>
            <person name="Baker J.L."/>
            <person name="Morton J.T."/>
            <person name="Dinis M."/>
            <person name="Alvarez R."/>
            <person name="Tran N.C."/>
            <person name="Knight R."/>
            <person name="Edlund A."/>
        </authorList>
    </citation>
    <scope>NUCLEOTIDE SEQUENCE</scope>
    <source>
        <strain evidence="15">JCVI_34_bin.1</strain>
    </source>
</reference>
<evidence type="ECO:0000259" key="13">
    <source>
        <dbReference type="Pfam" id="PF00593"/>
    </source>
</evidence>
<feature type="signal peptide" evidence="12">
    <location>
        <begin position="1"/>
        <end position="20"/>
    </location>
</feature>
<name>A0A929WZU8_9BACT</name>
<dbReference type="RefSeq" id="WP_303763800.1">
    <property type="nucleotide sequence ID" value="NZ_JABZGR010000012.1"/>
</dbReference>
<evidence type="ECO:0000259" key="14">
    <source>
        <dbReference type="Pfam" id="PF07715"/>
    </source>
</evidence>
<evidence type="ECO:0000256" key="3">
    <source>
        <dbReference type="ARBA" id="ARBA00022452"/>
    </source>
</evidence>
<evidence type="ECO:0000256" key="7">
    <source>
        <dbReference type="ARBA" id="ARBA00023136"/>
    </source>
</evidence>
<keyword evidence="8 15" id="KW-0675">Receptor</keyword>
<dbReference type="CDD" id="cd01347">
    <property type="entry name" value="ligand_gated_channel"/>
    <property type="match status" value="1"/>
</dbReference>
<dbReference type="PANTHER" id="PTHR30069">
    <property type="entry name" value="TONB-DEPENDENT OUTER MEMBRANE RECEPTOR"/>
    <property type="match status" value="1"/>
</dbReference>
<dbReference type="InterPro" id="IPR039426">
    <property type="entry name" value="TonB-dep_rcpt-like"/>
</dbReference>
<sequence>MKSSKLAVSLFLACPFFGFGQSDLDSINDARELNQVVITGTRTPKLLMKSPVLTSVISAKDIAKTDATDLRDLLQQRMPGVEFSYAMNQQMHLNICGFSGQSLLILVDGERLAGETMDDVDFSRLTLDNVDHIEIVKGAASALYGSNAGGGVINIITKNKRKPFAFNLNGRWAKHNEQRYGLSLQNGGKRWDNLFTINRFQVDNFMVNNGPAPLTRVISTIYGNKTWDFKEQLTYRPTESWQLKGRAGYFFRQLVRTPDTPERYRGFSGGLQALWKQNERADWEASYAFDQYDKSEYRRLTKADVRHYSNVQNSFRLVYNLRFGENDVLTLGTDYLHDYLYNKNLDGKTRKQDAFDAFAQYDWNIRKNLELVGALRYDYFSDHHFSHLTPKVSLRYEPLAYMNLRLGYGMGFRAPTLKEKYYEFDMAGIWVVVGNPNLKAEVSHNFNLSAEYARRGYSFILNGYYNHITNKIATGAPYLAHPTDPIPHLSYINLAAHSVVGMEAAVQGHWRNGLTARLAYTLTAENLPRNKAGERMSAQYIPARKHSLMVHADWEHRFHKNFGMTLGIDGRYFSGVTNPEYIDYYDVSKGMRDIEYPGYTLWKLSAAGQFKKGVKITLALDNLFNYRPKYYYLNSPLTDGINVMLGVSIDIDKLF</sequence>
<evidence type="ECO:0000256" key="6">
    <source>
        <dbReference type="ARBA" id="ARBA00023077"/>
    </source>
</evidence>
<protein>
    <submittedName>
        <fullName evidence="15">TonB-dependent receptor</fullName>
    </submittedName>
</protein>
<keyword evidence="7 10" id="KW-0472">Membrane</keyword>
<evidence type="ECO:0000256" key="9">
    <source>
        <dbReference type="ARBA" id="ARBA00023237"/>
    </source>
</evidence>
<keyword evidence="9 10" id="KW-0998">Cell outer membrane</keyword>
<dbReference type="GO" id="GO:0044718">
    <property type="term" value="P:siderophore transmembrane transport"/>
    <property type="evidence" value="ECO:0007669"/>
    <property type="project" value="TreeGrafter"/>
</dbReference>
<evidence type="ECO:0000256" key="12">
    <source>
        <dbReference type="SAM" id="SignalP"/>
    </source>
</evidence>
<evidence type="ECO:0000256" key="5">
    <source>
        <dbReference type="ARBA" id="ARBA00022729"/>
    </source>
</evidence>
<dbReference type="SUPFAM" id="SSF56935">
    <property type="entry name" value="Porins"/>
    <property type="match status" value="1"/>
</dbReference>
<feature type="chain" id="PRO_5037449904" evidence="12">
    <location>
        <begin position="21"/>
        <end position="655"/>
    </location>
</feature>
<evidence type="ECO:0000256" key="8">
    <source>
        <dbReference type="ARBA" id="ARBA00023170"/>
    </source>
</evidence>
<evidence type="ECO:0000256" key="10">
    <source>
        <dbReference type="PROSITE-ProRule" id="PRU01360"/>
    </source>
</evidence>
<evidence type="ECO:0000256" key="4">
    <source>
        <dbReference type="ARBA" id="ARBA00022692"/>
    </source>
</evidence>
<keyword evidence="6 11" id="KW-0798">TonB box</keyword>
<dbReference type="Gene3D" id="2.170.130.10">
    <property type="entry name" value="TonB-dependent receptor, plug domain"/>
    <property type="match status" value="1"/>
</dbReference>
<organism evidence="15 16">
    <name type="scientific">Alloprevotella tannerae</name>
    <dbReference type="NCBI Taxonomy" id="76122"/>
    <lineage>
        <taxon>Bacteria</taxon>
        <taxon>Pseudomonadati</taxon>
        <taxon>Bacteroidota</taxon>
        <taxon>Bacteroidia</taxon>
        <taxon>Bacteroidales</taxon>
        <taxon>Prevotellaceae</taxon>
        <taxon>Alloprevotella</taxon>
    </lineage>
</organism>
<keyword evidence="3 10" id="KW-1134">Transmembrane beta strand</keyword>
<dbReference type="Pfam" id="PF07715">
    <property type="entry name" value="Plug"/>
    <property type="match status" value="1"/>
</dbReference>
<feature type="domain" description="TonB-dependent receptor plug" evidence="14">
    <location>
        <begin position="48"/>
        <end position="152"/>
    </location>
</feature>
<dbReference type="AlphaFoldDB" id="A0A929WZU8"/>
<dbReference type="PROSITE" id="PS52016">
    <property type="entry name" value="TONB_DEPENDENT_REC_3"/>
    <property type="match status" value="1"/>
</dbReference>
<dbReference type="EMBL" id="JABZGR010000012">
    <property type="protein sequence ID" value="MBF0970403.1"/>
    <property type="molecule type" value="Genomic_DNA"/>
</dbReference>
<dbReference type="GO" id="GO:0009279">
    <property type="term" value="C:cell outer membrane"/>
    <property type="evidence" value="ECO:0007669"/>
    <property type="project" value="UniProtKB-SubCell"/>
</dbReference>
<evidence type="ECO:0000313" key="16">
    <source>
        <dbReference type="Proteomes" id="UP000704068"/>
    </source>
</evidence>
<dbReference type="Pfam" id="PF00593">
    <property type="entry name" value="TonB_dep_Rec_b-barrel"/>
    <property type="match status" value="1"/>
</dbReference>
<evidence type="ECO:0000256" key="11">
    <source>
        <dbReference type="RuleBase" id="RU003357"/>
    </source>
</evidence>
<evidence type="ECO:0000313" key="15">
    <source>
        <dbReference type="EMBL" id="MBF0970403.1"/>
    </source>
</evidence>
<dbReference type="InterPro" id="IPR000531">
    <property type="entry name" value="Beta-barrel_TonB"/>
</dbReference>
<comment type="similarity">
    <text evidence="10 11">Belongs to the TonB-dependent receptor family.</text>
</comment>
<keyword evidence="5 12" id="KW-0732">Signal</keyword>
<accession>A0A929WZU8</accession>
<proteinExistence type="inferred from homology"/>
<dbReference type="InterPro" id="IPR036942">
    <property type="entry name" value="Beta-barrel_TonB_sf"/>
</dbReference>
<dbReference type="Gene3D" id="2.40.170.20">
    <property type="entry name" value="TonB-dependent receptor, beta-barrel domain"/>
    <property type="match status" value="1"/>
</dbReference>
<dbReference type="GO" id="GO:0015344">
    <property type="term" value="F:siderophore uptake transmembrane transporter activity"/>
    <property type="evidence" value="ECO:0007669"/>
    <property type="project" value="TreeGrafter"/>
</dbReference>
<gene>
    <name evidence="15" type="ORF">HXK21_05115</name>
</gene>
<feature type="domain" description="TonB-dependent receptor-like beta-barrel" evidence="13">
    <location>
        <begin position="180"/>
        <end position="623"/>
    </location>
</feature>